<evidence type="ECO:0000313" key="2">
    <source>
        <dbReference type="WBParaSite" id="ALUE_0001886601-mRNA-1"/>
    </source>
</evidence>
<reference evidence="2" key="1">
    <citation type="submission" date="2017-02" db="UniProtKB">
        <authorList>
            <consortium name="WormBaseParasite"/>
        </authorList>
    </citation>
    <scope>IDENTIFICATION</scope>
</reference>
<dbReference type="AlphaFoldDB" id="A0A0M3IJM3"/>
<sequence>MSRTVQMQMLQNATQWATSVTVRRSLADLAMVRARATTRTVTRTIVQQTGTEYNSEMRALVVDNMEDMFSRIYTTLDKAAFWMDQRMCEKQLPSEVNNAYTNGLRAEVDEVSDEEEDIDRCFSVMPSIVAQIIRGTSEALREACALSKETLNERLLFGLVKPMFMILRAPGRFNANSNLSLPQSERLVAALREAVNQCSSGSAPAPCPLRPVLGLVFLLR</sequence>
<dbReference type="Proteomes" id="UP000036681">
    <property type="component" value="Unplaced"/>
</dbReference>
<accession>A0A0M3IJM3</accession>
<protein>
    <submittedName>
        <fullName evidence="2">Cytochrome P450</fullName>
    </submittedName>
</protein>
<proteinExistence type="predicted"/>
<evidence type="ECO:0000313" key="1">
    <source>
        <dbReference type="Proteomes" id="UP000036681"/>
    </source>
</evidence>
<organism evidence="1 2">
    <name type="scientific">Ascaris lumbricoides</name>
    <name type="common">Giant roundworm</name>
    <dbReference type="NCBI Taxonomy" id="6252"/>
    <lineage>
        <taxon>Eukaryota</taxon>
        <taxon>Metazoa</taxon>
        <taxon>Ecdysozoa</taxon>
        <taxon>Nematoda</taxon>
        <taxon>Chromadorea</taxon>
        <taxon>Rhabditida</taxon>
        <taxon>Spirurina</taxon>
        <taxon>Ascaridomorpha</taxon>
        <taxon>Ascaridoidea</taxon>
        <taxon>Ascarididae</taxon>
        <taxon>Ascaris</taxon>
    </lineage>
</organism>
<dbReference type="WBParaSite" id="ALUE_0001886601-mRNA-1">
    <property type="protein sequence ID" value="ALUE_0001886601-mRNA-1"/>
    <property type="gene ID" value="ALUE_0001886601"/>
</dbReference>
<keyword evidence="1" id="KW-1185">Reference proteome</keyword>
<name>A0A0M3IJM3_ASCLU</name>